<dbReference type="KEGG" id="ddz:DSYM_05510"/>
<dbReference type="AlphaFoldDB" id="A0A809RK79"/>
<sequence>MIHTPPGAWPEPGPEYLASARFIDSGTESVRRFAQETVAGATSDIEKAVRLFYRVRDGWRYDPFTMSLDPEPYVASNVLKAKAAYCLPKAILLAAAARAAGIHAAIGLSDVENHLTTEKLKAMMGGKTLFMHHGYAVLHLDGKWVKAAPAFNIEMCEKFHVHPTEFDGTDNAIFQEYDMKNRRHMEYVRDHGCWSDFPFDKVMADFRAFYPAEAYKSFDPGELFEDGVRIP</sequence>
<evidence type="ECO:0000259" key="1">
    <source>
        <dbReference type="Pfam" id="PF01841"/>
    </source>
</evidence>
<evidence type="ECO:0000313" key="3">
    <source>
        <dbReference type="Proteomes" id="UP000662914"/>
    </source>
</evidence>
<proteinExistence type="predicted"/>
<dbReference type="EMBL" id="AP021857">
    <property type="protein sequence ID" value="BBO19852.1"/>
    <property type="molecule type" value="Genomic_DNA"/>
</dbReference>
<dbReference type="InterPro" id="IPR038765">
    <property type="entry name" value="Papain-like_cys_pep_sf"/>
</dbReference>
<feature type="domain" description="Transglutaminase-like" evidence="1">
    <location>
        <begin position="32"/>
        <end position="147"/>
    </location>
</feature>
<evidence type="ECO:0000313" key="2">
    <source>
        <dbReference type="EMBL" id="BBO19852.1"/>
    </source>
</evidence>
<name>A0A809RK79_9PROT</name>
<reference evidence="2" key="1">
    <citation type="journal article" name="DNA Res.">
        <title>The physiological potential of anammox bacteria as revealed by their core genome structure.</title>
        <authorList>
            <person name="Okubo T."/>
            <person name="Toyoda A."/>
            <person name="Fukuhara K."/>
            <person name="Uchiyama I."/>
            <person name="Harigaya Y."/>
            <person name="Kuroiwa M."/>
            <person name="Suzuki T."/>
            <person name="Murakami Y."/>
            <person name="Suwa Y."/>
            <person name="Takami H."/>
        </authorList>
    </citation>
    <scope>NUCLEOTIDE SEQUENCE</scope>
    <source>
        <strain evidence="2">317325-3</strain>
    </source>
</reference>
<dbReference type="PANTHER" id="PTHR33490:SF3">
    <property type="entry name" value="CONSERVED INTEGRAL MEMBRANE PROTEIN"/>
    <property type="match status" value="1"/>
</dbReference>
<dbReference type="Proteomes" id="UP000662914">
    <property type="component" value="Chromosome"/>
</dbReference>
<dbReference type="InterPro" id="IPR002931">
    <property type="entry name" value="Transglutaminase-like"/>
</dbReference>
<dbReference type="Gene3D" id="3.10.620.30">
    <property type="match status" value="1"/>
</dbReference>
<accession>A0A809RK79</accession>
<dbReference type="PANTHER" id="PTHR33490">
    <property type="entry name" value="BLR5614 PROTEIN-RELATED"/>
    <property type="match status" value="1"/>
</dbReference>
<protein>
    <submittedName>
        <fullName evidence="2">Transglutaminase family protein</fullName>
    </submittedName>
</protein>
<organism evidence="2 3">
    <name type="scientific">Candidatus Desulfobacillus denitrificans</name>
    <dbReference type="NCBI Taxonomy" id="2608985"/>
    <lineage>
        <taxon>Bacteria</taxon>
        <taxon>Pseudomonadati</taxon>
        <taxon>Pseudomonadota</taxon>
        <taxon>Betaproteobacteria</taxon>
        <taxon>Candidatus Desulfobacillus</taxon>
    </lineage>
</organism>
<gene>
    <name evidence="2" type="ORF">DSYM_05510</name>
</gene>
<dbReference type="SUPFAM" id="SSF54001">
    <property type="entry name" value="Cysteine proteinases"/>
    <property type="match status" value="1"/>
</dbReference>
<dbReference type="Pfam" id="PF01841">
    <property type="entry name" value="Transglut_core"/>
    <property type="match status" value="1"/>
</dbReference>